<accession>A0AB38TRX6</accession>
<dbReference type="Proteomes" id="UP001059745">
    <property type="component" value="Chromosome 1"/>
</dbReference>
<gene>
    <name evidence="2" type="ORF">NYZ96_02740</name>
</gene>
<feature type="region of interest" description="Disordered" evidence="1">
    <location>
        <begin position="18"/>
        <end position="41"/>
    </location>
</feature>
<dbReference type="RefSeq" id="WP_124083745.1">
    <property type="nucleotide sequence ID" value="NZ_CADEPP010000009.1"/>
</dbReference>
<sequence>MTSMVELRADLDYKRIRNPYLANPATGSRTPPTGRSSRLDRNVDAHRAIFQTHGITRDTHIAIDRAPRKVLYRGRNANRKQDFS</sequence>
<name>A0AB38TRX6_BURGA</name>
<evidence type="ECO:0000313" key="2">
    <source>
        <dbReference type="EMBL" id="UWX70707.1"/>
    </source>
</evidence>
<dbReference type="GeneID" id="66456432"/>
<proteinExistence type="predicted"/>
<reference evidence="2" key="1">
    <citation type="submission" date="2022-09" db="EMBL/GenBank/DDBJ databases">
        <title>Genomic of Burkholderia gladioli.</title>
        <authorList>
            <person name="Wu H."/>
        </authorList>
    </citation>
    <scope>NUCLEOTIDE SEQUENCE</scope>
    <source>
        <strain evidence="2">ZN-S4</strain>
    </source>
</reference>
<protein>
    <submittedName>
        <fullName evidence="2">Uncharacterized protein</fullName>
    </submittedName>
</protein>
<evidence type="ECO:0000256" key="1">
    <source>
        <dbReference type="SAM" id="MobiDB-lite"/>
    </source>
</evidence>
<dbReference type="AlphaFoldDB" id="A0AB38TRX6"/>
<organism evidence="2 3">
    <name type="scientific">Burkholderia gladioli</name>
    <name type="common">Pseudomonas marginata</name>
    <name type="synonym">Phytomonas marginata</name>
    <dbReference type="NCBI Taxonomy" id="28095"/>
    <lineage>
        <taxon>Bacteria</taxon>
        <taxon>Pseudomonadati</taxon>
        <taxon>Pseudomonadota</taxon>
        <taxon>Betaproteobacteria</taxon>
        <taxon>Burkholderiales</taxon>
        <taxon>Burkholderiaceae</taxon>
        <taxon>Burkholderia</taxon>
    </lineage>
</organism>
<evidence type="ECO:0000313" key="3">
    <source>
        <dbReference type="Proteomes" id="UP001059745"/>
    </source>
</evidence>
<feature type="compositionally biased region" description="Polar residues" evidence="1">
    <location>
        <begin position="25"/>
        <end position="36"/>
    </location>
</feature>
<dbReference type="EMBL" id="CP104214">
    <property type="protein sequence ID" value="UWX70707.1"/>
    <property type="molecule type" value="Genomic_DNA"/>
</dbReference>